<dbReference type="RefSeq" id="WP_175316096.1">
    <property type="nucleotide sequence ID" value="NZ_JABWDG010000138.1"/>
</dbReference>
<reference evidence="1" key="1">
    <citation type="submission" date="2022-01" db="EMBL/GenBank/DDBJ databases">
        <title>Collection of gut derived symbiotic bacterial strains cultured from healthy donors.</title>
        <authorList>
            <person name="Lin H."/>
            <person name="Kohout C."/>
            <person name="Waligurski E."/>
            <person name="Pamer E.G."/>
        </authorList>
    </citation>
    <scope>NUCLEOTIDE SEQUENCE</scope>
    <source>
        <strain evidence="1">DFI.1.149</strain>
    </source>
</reference>
<name>A0AAW5CBU3_9BACT</name>
<proteinExistence type="predicted"/>
<evidence type="ECO:0000313" key="2">
    <source>
        <dbReference type="Proteomes" id="UP001199750"/>
    </source>
</evidence>
<dbReference type="Proteomes" id="UP001199750">
    <property type="component" value="Unassembled WGS sequence"/>
</dbReference>
<accession>A0AAW5CBU3</accession>
<protein>
    <submittedName>
        <fullName evidence="1">Uncharacterized protein</fullName>
    </submittedName>
</protein>
<feature type="non-terminal residue" evidence="1">
    <location>
        <position position="1"/>
    </location>
</feature>
<organism evidence="1 2">
    <name type="scientific">Odoribacter splanchnicus</name>
    <dbReference type="NCBI Taxonomy" id="28118"/>
    <lineage>
        <taxon>Bacteria</taxon>
        <taxon>Pseudomonadati</taxon>
        <taxon>Bacteroidota</taxon>
        <taxon>Bacteroidia</taxon>
        <taxon>Bacteroidales</taxon>
        <taxon>Odoribacteraceae</taxon>
        <taxon>Odoribacter</taxon>
    </lineage>
</organism>
<evidence type="ECO:0000313" key="1">
    <source>
        <dbReference type="EMBL" id="MCG4962324.1"/>
    </source>
</evidence>
<dbReference type="AlphaFoldDB" id="A0AAW5CBU3"/>
<comment type="caution">
    <text evidence="1">The sequence shown here is derived from an EMBL/GenBank/DDBJ whole genome shotgun (WGS) entry which is preliminary data.</text>
</comment>
<sequence>GYYTGISGRDKYFDGIATWEVNREGRITGLQPIMGIAPSAGMGGTGKYLKGLGRVAKGFHRAEKGGKSIKETILKTVGLKKFTKIVGRNPDIIRGKNGKIYLKGNGCFKGKELETDLWYEDFFNL</sequence>
<dbReference type="EMBL" id="JAKNDN010000077">
    <property type="protein sequence ID" value="MCG4962324.1"/>
    <property type="molecule type" value="Genomic_DNA"/>
</dbReference>
<gene>
    <name evidence="1" type="ORF">L0P03_21135</name>
</gene>